<sequence>MATRPQRQVLAEVAYELIRRRLVDHEIPPGSRMNINTLAAELDVSPTPLREALARLEAEGLVVKRSLAGYAAAPLLGPRDLDELFDVRLLLEPAIAARAADRTAPGDLARLAGTLAETEAAKDDGSRESMLVYLRNDAAFHDGIAALGGNALLRTTLCRLHAHAHQYRLFFRAGMARATLVEHERILQALGERDADTAAARMRTHLRRARERLAGAVGDDHARTGT</sequence>
<keyword evidence="2" id="KW-0238">DNA-binding</keyword>
<dbReference type="CDD" id="cd07377">
    <property type="entry name" value="WHTH_GntR"/>
    <property type="match status" value="1"/>
</dbReference>
<keyword evidence="3" id="KW-0804">Transcription</keyword>
<accession>A0A1W7CSC7</accession>
<dbReference type="Pfam" id="PF00392">
    <property type="entry name" value="GntR"/>
    <property type="match status" value="1"/>
</dbReference>
<gene>
    <name evidence="5" type="ORF">CAG99_01000</name>
</gene>
<evidence type="ECO:0000313" key="5">
    <source>
        <dbReference type="EMBL" id="ARQ67596.1"/>
    </source>
</evidence>
<evidence type="ECO:0000259" key="4">
    <source>
        <dbReference type="PROSITE" id="PS50949"/>
    </source>
</evidence>
<evidence type="ECO:0000313" key="6">
    <source>
        <dbReference type="Proteomes" id="UP000194218"/>
    </source>
</evidence>
<dbReference type="InterPro" id="IPR008920">
    <property type="entry name" value="TF_FadR/GntR_C"/>
</dbReference>
<dbReference type="SMART" id="SM00895">
    <property type="entry name" value="FCD"/>
    <property type="match status" value="1"/>
</dbReference>
<name>A0A1W7CSC7_9ACTN</name>
<keyword evidence="6" id="KW-1185">Reference proteome</keyword>
<dbReference type="SUPFAM" id="SSF48008">
    <property type="entry name" value="GntR ligand-binding domain-like"/>
    <property type="match status" value="1"/>
</dbReference>
<protein>
    <recommendedName>
        <fullName evidence="4">HTH gntR-type domain-containing protein</fullName>
    </recommendedName>
</protein>
<dbReference type="PANTHER" id="PTHR43537:SF45">
    <property type="entry name" value="GNTR FAMILY REGULATORY PROTEIN"/>
    <property type="match status" value="1"/>
</dbReference>
<dbReference type="InterPro" id="IPR000524">
    <property type="entry name" value="Tscrpt_reg_HTH_GntR"/>
</dbReference>
<dbReference type="Proteomes" id="UP000194218">
    <property type="component" value="Chromosome"/>
</dbReference>
<evidence type="ECO:0000256" key="1">
    <source>
        <dbReference type="ARBA" id="ARBA00023015"/>
    </source>
</evidence>
<evidence type="ECO:0000256" key="2">
    <source>
        <dbReference type="ARBA" id="ARBA00023125"/>
    </source>
</evidence>
<reference evidence="5 6" key="1">
    <citation type="submission" date="2017-05" db="EMBL/GenBank/DDBJ databases">
        <title>Complete genome sequence of Streptomyces sp. SCSIO 03032 revealed the diverse biosynthetic pathways for its bioactive secondary metabolites.</title>
        <authorList>
            <person name="Ma L."/>
            <person name="Zhu Y."/>
            <person name="Zhang W."/>
            <person name="Zhang G."/>
            <person name="Tian X."/>
            <person name="Zhang S."/>
            <person name="Zhang C."/>
        </authorList>
    </citation>
    <scope>NUCLEOTIDE SEQUENCE [LARGE SCALE GENOMIC DNA]</scope>
    <source>
        <strain evidence="5 6">SCSIO 03032</strain>
    </source>
</reference>
<keyword evidence="1" id="KW-0805">Transcription regulation</keyword>
<proteinExistence type="predicted"/>
<feature type="domain" description="HTH gntR-type" evidence="4">
    <location>
        <begin position="8"/>
        <end position="75"/>
    </location>
</feature>
<dbReference type="GO" id="GO:0003677">
    <property type="term" value="F:DNA binding"/>
    <property type="evidence" value="ECO:0007669"/>
    <property type="project" value="UniProtKB-KW"/>
</dbReference>
<dbReference type="PANTHER" id="PTHR43537">
    <property type="entry name" value="TRANSCRIPTIONAL REGULATOR, GNTR FAMILY"/>
    <property type="match status" value="1"/>
</dbReference>
<dbReference type="InterPro" id="IPR011711">
    <property type="entry name" value="GntR_C"/>
</dbReference>
<dbReference type="InterPro" id="IPR036390">
    <property type="entry name" value="WH_DNA-bd_sf"/>
</dbReference>
<dbReference type="Gene3D" id="1.20.120.530">
    <property type="entry name" value="GntR ligand-binding domain-like"/>
    <property type="match status" value="1"/>
</dbReference>
<dbReference type="OrthoDB" id="3289286at2"/>
<dbReference type="Pfam" id="PF07729">
    <property type="entry name" value="FCD"/>
    <property type="match status" value="1"/>
</dbReference>
<dbReference type="Gene3D" id="1.10.10.10">
    <property type="entry name" value="Winged helix-like DNA-binding domain superfamily/Winged helix DNA-binding domain"/>
    <property type="match status" value="1"/>
</dbReference>
<organism evidence="5 6">
    <name type="scientific">Streptomyces marincola</name>
    <dbReference type="NCBI Taxonomy" id="2878388"/>
    <lineage>
        <taxon>Bacteria</taxon>
        <taxon>Bacillati</taxon>
        <taxon>Actinomycetota</taxon>
        <taxon>Actinomycetes</taxon>
        <taxon>Kitasatosporales</taxon>
        <taxon>Streptomycetaceae</taxon>
        <taxon>Streptomyces</taxon>
    </lineage>
</organism>
<dbReference type="RefSeq" id="WP_086157117.1">
    <property type="nucleotide sequence ID" value="NZ_CP021121.1"/>
</dbReference>
<dbReference type="PROSITE" id="PS50949">
    <property type="entry name" value="HTH_GNTR"/>
    <property type="match status" value="1"/>
</dbReference>
<dbReference type="KEGG" id="smao:CAG99_01000"/>
<dbReference type="SMART" id="SM00345">
    <property type="entry name" value="HTH_GNTR"/>
    <property type="match status" value="1"/>
</dbReference>
<dbReference type="GO" id="GO:0003700">
    <property type="term" value="F:DNA-binding transcription factor activity"/>
    <property type="evidence" value="ECO:0007669"/>
    <property type="project" value="InterPro"/>
</dbReference>
<evidence type="ECO:0000256" key="3">
    <source>
        <dbReference type="ARBA" id="ARBA00023163"/>
    </source>
</evidence>
<dbReference type="EMBL" id="CP021121">
    <property type="protein sequence ID" value="ARQ67596.1"/>
    <property type="molecule type" value="Genomic_DNA"/>
</dbReference>
<dbReference type="SUPFAM" id="SSF46785">
    <property type="entry name" value="Winged helix' DNA-binding domain"/>
    <property type="match status" value="1"/>
</dbReference>
<dbReference type="InterPro" id="IPR036388">
    <property type="entry name" value="WH-like_DNA-bd_sf"/>
</dbReference>
<dbReference type="AlphaFoldDB" id="A0A1W7CSC7"/>